<name>A0A0A8ZG42_ARUDO</name>
<accession>A0A0A8ZG42</accession>
<reference evidence="1" key="2">
    <citation type="journal article" date="2015" name="Data Brief">
        <title>Shoot transcriptome of the giant reed, Arundo donax.</title>
        <authorList>
            <person name="Barrero R.A."/>
            <person name="Guerrero F.D."/>
            <person name="Moolhuijzen P."/>
            <person name="Goolsby J.A."/>
            <person name="Tidwell J."/>
            <person name="Bellgard S.E."/>
            <person name="Bellgard M.I."/>
        </authorList>
    </citation>
    <scope>NUCLEOTIDE SEQUENCE</scope>
    <source>
        <tissue evidence="1">Shoot tissue taken approximately 20 cm above the soil surface</tissue>
    </source>
</reference>
<dbReference type="EMBL" id="GBRH01264038">
    <property type="protein sequence ID" value="JAD33857.1"/>
    <property type="molecule type" value="Transcribed_RNA"/>
</dbReference>
<sequence length="16" mass="1780">MPLASFVPLDSTLIEF</sequence>
<organism evidence="1">
    <name type="scientific">Arundo donax</name>
    <name type="common">Giant reed</name>
    <name type="synonym">Donax arundinaceus</name>
    <dbReference type="NCBI Taxonomy" id="35708"/>
    <lineage>
        <taxon>Eukaryota</taxon>
        <taxon>Viridiplantae</taxon>
        <taxon>Streptophyta</taxon>
        <taxon>Embryophyta</taxon>
        <taxon>Tracheophyta</taxon>
        <taxon>Spermatophyta</taxon>
        <taxon>Magnoliopsida</taxon>
        <taxon>Liliopsida</taxon>
        <taxon>Poales</taxon>
        <taxon>Poaceae</taxon>
        <taxon>PACMAD clade</taxon>
        <taxon>Arundinoideae</taxon>
        <taxon>Arundineae</taxon>
        <taxon>Arundo</taxon>
    </lineage>
</organism>
<protein>
    <submittedName>
        <fullName evidence="1">Uncharacterized protein</fullName>
    </submittedName>
</protein>
<dbReference type="AlphaFoldDB" id="A0A0A8ZG42"/>
<evidence type="ECO:0000313" key="1">
    <source>
        <dbReference type="EMBL" id="JAD33857.1"/>
    </source>
</evidence>
<reference evidence="1" key="1">
    <citation type="submission" date="2014-09" db="EMBL/GenBank/DDBJ databases">
        <authorList>
            <person name="Magalhaes I.L.F."/>
            <person name="Oliveira U."/>
            <person name="Santos F.R."/>
            <person name="Vidigal T.H.D.A."/>
            <person name="Brescovit A.D."/>
            <person name="Santos A.J."/>
        </authorList>
    </citation>
    <scope>NUCLEOTIDE SEQUENCE</scope>
    <source>
        <tissue evidence="1">Shoot tissue taken approximately 20 cm above the soil surface</tissue>
    </source>
</reference>
<proteinExistence type="predicted"/>